<gene>
    <name evidence="14" type="ORF">F8154_06225</name>
</gene>
<dbReference type="PANTHER" id="PTHR11136:SF0">
    <property type="entry name" value="DIHYDROFOLATE SYNTHETASE-RELATED"/>
    <property type="match status" value="1"/>
</dbReference>
<evidence type="ECO:0000313" key="14">
    <source>
        <dbReference type="EMBL" id="KAB3535379.1"/>
    </source>
</evidence>
<dbReference type="Gene3D" id="3.40.1190.10">
    <property type="entry name" value="Mur-like, catalytic domain"/>
    <property type="match status" value="1"/>
</dbReference>
<dbReference type="InterPro" id="IPR036565">
    <property type="entry name" value="Mur-like_cat_sf"/>
</dbReference>
<comment type="caution">
    <text evidence="14">The sequence shown here is derived from an EMBL/GenBank/DDBJ whole genome shotgun (WGS) entry which is preliminary data.</text>
</comment>
<proteinExistence type="inferred from homology"/>
<dbReference type="Gene3D" id="3.90.190.20">
    <property type="entry name" value="Mur ligase, C-terminal domain"/>
    <property type="match status" value="1"/>
</dbReference>
<keyword evidence="4 11" id="KW-0436">Ligase</keyword>
<dbReference type="RefSeq" id="WP_151860744.1">
    <property type="nucleotide sequence ID" value="NZ_WBZC01000019.1"/>
</dbReference>
<dbReference type="InterPro" id="IPR013221">
    <property type="entry name" value="Mur_ligase_cen"/>
</dbReference>
<evidence type="ECO:0000256" key="2">
    <source>
        <dbReference type="ARBA" id="ARBA00008276"/>
    </source>
</evidence>
<evidence type="ECO:0000256" key="6">
    <source>
        <dbReference type="ARBA" id="ARBA00022741"/>
    </source>
</evidence>
<evidence type="ECO:0000256" key="5">
    <source>
        <dbReference type="ARBA" id="ARBA00022723"/>
    </source>
</evidence>
<feature type="domain" description="Mur ligase central" evidence="13">
    <location>
        <begin position="45"/>
        <end position="270"/>
    </location>
</feature>
<dbReference type="SUPFAM" id="SSF53244">
    <property type="entry name" value="MurD-like peptide ligases, peptide-binding domain"/>
    <property type="match status" value="1"/>
</dbReference>
<dbReference type="InterPro" id="IPR004101">
    <property type="entry name" value="Mur_ligase_C"/>
</dbReference>
<dbReference type="NCBIfam" id="TIGR01499">
    <property type="entry name" value="folC"/>
    <property type="match status" value="1"/>
</dbReference>
<evidence type="ECO:0000256" key="7">
    <source>
        <dbReference type="ARBA" id="ARBA00022840"/>
    </source>
</evidence>
<dbReference type="InterPro" id="IPR001645">
    <property type="entry name" value="Folylpolyglutamate_synth"/>
</dbReference>
<dbReference type="InterPro" id="IPR036615">
    <property type="entry name" value="Mur_ligase_C_dom_sf"/>
</dbReference>
<dbReference type="SUPFAM" id="SSF53623">
    <property type="entry name" value="MurD-like peptide ligases, catalytic domain"/>
    <property type="match status" value="1"/>
</dbReference>
<dbReference type="FunFam" id="3.40.1190.10:FF:000011">
    <property type="entry name" value="Folylpolyglutamate synthase/dihydrofolate synthase"/>
    <property type="match status" value="1"/>
</dbReference>
<keyword evidence="15" id="KW-1185">Reference proteome</keyword>
<evidence type="ECO:0000256" key="11">
    <source>
        <dbReference type="PIRNR" id="PIRNR001563"/>
    </source>
</evidence>
<comment type="similarity">
    <text evidence="2 11">Belongs to the folylpolyglutamate synthase family.</text>
</comment>
<dbReference type="GO" id="GO:0005737">
    <property type="term" value="C:cytoplasm"/>
    <property type="evidence" value="ECO:0007669"/>
    <property type="project" value="TreeGrafter"/>
</dbReference>
<comment type="catalytic activity">
    <reaction evidence="10">
        <text>(6S)-5,6,7,8-tetrahydrofolyl-(gamma-L-Glu)(n) + L-glutamate + ATP = (6S)-5,6,7,8-tetrahydrofolyl-(gamma-L-Glu)(n+1) + ADP + phosphate + H(+)</text>
        <dbReference type="Rhea" id="RHEA:10580"/>
        <dbReference type="Rhea" id="RHEA-COMP:14738"/>
        <dbReference type="Rhea" id="RHEA-COMP:14740"/>
        <dbReference type="ChEBI" id="CHEBI:15378"/>
        <dbReference type="ChEBI" id="CHEBI:29985"/>
        <dbReference type="ChEBI" id="CHEBI:30616"/>
        <dbReference type="ChEBI" id="CHEBI:43474"/>
        <dbReference type="ChEBI" id="CHEBI:141005"/>
        <dbReference type="ChEBI" id="CHEBI:456216"/>
        <dbReference type="EC" id="6.3.2.17"/>
    </reaction>
</comment>
<dbReference type="Pfam" id="PF08245">
    <property type="entry name" value="Mur_ligase_M"/>
    <property type="match status" value="1"/>
</dbReference>
<dbReference type="GO" id="GO:0046872">
    <property type="term" value="F:metal ion binding"/>
    <property type="evidence" value="ECO:0007669"/>
    <property type="project" value="UniProtKB-KW"/>
</dbReference>
<evidence type="ECO:0000256" key="4">
    <source>
        <dbReference type="ARBA" id="ARBA00022598"/>
    </source>
</evidence>
<accession>A0A6I0F5T6</accession>
<evidence type="ECO:0000256" key="9">
    <source>
        <dbReference type="ARBA" id="ARBA00030592"/>
    </source>
</evidence>
<dbReference type="PANTHER" id="PTHR11136">
    <property type="entry name" value="FOLYLPOLYGLUTAMATE SYNTHASE-RELATED"/>
    <property type="match status" value="1"/>
</dbReference>
<keyword evidence="7 11" id="KW-0067">ATP-binding</keyword>
<dbReference type="Pfam" id="PF02875">
    <property type="entry name" value="Mur_ligase_C"/>
    <property type="match status" value="1"/>
</dbReference>
<reference evidence="14 15" key="1">
    <citation type="submission" date="2019-10" db="EMBL/GenBank/DDBJ databases">
        <title>Alkaliphilus serpentinus sp. nov. and Alkaliphilus pronyensis sp. nov., two novel anaerobic alkaliphilic species isolated from the serpentinized-hosted hydrothermal field of the Prony Bay (New Caledonia).</title>
        <authorList>
            <person name="Postec A."/>
        </authorList>
    </citation>
    <scope>NUCLEOTIDE SEQUENCE [LARGE SCALE GENOMIC DNA]</scope>
    <source>
        <strain evidence="14 15">LacV</strain>
    </source>
</reference>
<dbReference type="GO" id="GO:0005524">
    <property type="term" value="F:ATP binding"/>
    <property type="evidence" value="ECO:0007669"/>
    <property type="project" value="UniProtKB-KW"/>
</dbReference>
<evidence type="ECO:0000313" key="15">
    <source>
        <dbReference type="Proteomes" id="UP000432715"/>
    </source>
</evidence>
<dbReference type="AlphaFoldDB" id="A0A6I0F5T6"/>
<evidence type="ECO:0000256" key="3">
    <source>
        <dbReference type="ARBA" id="ARBA00013025"/>
    </source>
</evidence>
<name>A0A6I0F5T6_9FIRM</name>
<organism evidence="14 15">
    <name type="scientific">Alkaliphilus pronyensis</name>
    <dbReference type="NCBI Taxonomy" id="1482732"/>
    <lineage>
        <taxon>Bacteria</taxon>
        <taxon>Bacillati</taxon>
        <taxon>Bacillota</taxon>
        <taxon>Clostridia</taxon>
        <taxon>Peptostreptococcales</taxon>
        <taxon>Natronincolaceae</taxon>
        <taxon>Alkaliphilus</taxon>
    </lineage>
</organism>
<feature type="domain" description="Mur ligase C-terminal" evidence="12">
    <location>
        <begin position="298"/>
        <end position="417"/>
    </location>
</feature>
<dbReference type="EMBL" id="WBZC01000019">
    <property type="protein sequence ID" value="KAB3535379.1"/>
    <property type="molecule type" value="Genomic_DNA"/>
</dbReference>
<protein>
    <recommendedName>
        <fullName evidence="3">tetrahydrofolate synthase</fullName>
        <ecNumber evidence="3">6.3.2.17</ecNumber>
    </recommendedName>
    <alternativeName>
        <fullName evidence="9">Tetrahydrofolylpolyglutamate synthase</fullName>
    </alternativeName>
</protein>
<dbReference type="PIRSF" id="PIRSF001563">
    <property type="entry name" value="Folylpolyglu_synth"/>
    <property type="match status" value="1"/>
</dbReference>
<evidence type="ECO:0000256" key="1">
    <source>
        <dbReference type="ARBA" id="ARBA00001946"/>
    </source>
</evidence>
<dbReference type="PROSITE" id="PS01011">
    <property type="entry name" value="FOLYLPOLYGLU_SYNT_1"/>
    <property type="match status" value="1"/>
</dbReference>
<comment type="cofactor">
    <cofactor evidence="1">
        <name>Mg(2+)</name>
        <dbReference type="ChEBI" id="CHEBI:18420"/>
    </cofactor>
</comment>
<dbReference type="GO" id="GO:0008841">
    <property type="term" value="F:dihydrofolate synthase activity"/>
    <property type="evidence" value="ECO:0007669"/>
    <property type="project" value="TreeGrafter"/>
</dbReference>
<keyword evidence="6 11" id="KW-0547">Nucleotide-binding</keyword>
<evidence type="ECO:0000259" key="12">
    <source>
        <dbReference type="Pfam" id="PF02875"/>
    </source>
</evidence>
<dbReference type="OrthoDB" id="9809356at2"/>
<keyword evidence="5" id="KW-0479">Metal-binding</keyword>
<evidence type="ECO:0000259" key="13">
    <source>
        <dbReference type="Pfam" id="PF08245"/>
    </source>
</evidence>
<dbReference type="InterPro" id="IPR018109">
    <property type="entry name" value="Folylpolyglutamate_synth_CS"/>
</dbReference>
<dbReference type="GO" id="GO:0004326">
    <property type="term" value="F:tetrahydrofolylpolyglutamate synthase activity"/>
    <property type="evidence" value="ECO:0007669"/>
    <property type="project" value="UniProtKB-EC"/>
</dbReference>
<evidence type="ECO:0000256" key="10">
    <source>
        <dbReference type="ARBA" id="ARBA00047493"/>
    </source>
</evidence>
<keyword evidence="8" id="KW-0460">Magnesium</keyword>
<dbReference type="EC" id="6.3.2.17" evidence="3"/>
<evidence type="ECO:0000256" key="8">
    <source>
        <dbReference type="ARBA" id="ARBA00022842"/>
    </source>
</evidence>
<sequence>MNYNEALEYIHGTYKFGSKLGLENIKYLLKLLGEPQKDLKIIHLAGTNGKGSTASFISQVLVEAGYRVGLYTSPYLEAFTERIRINGANIPEEKLAGVTAIVKDKIEIMVKEGKNHPTEFEVVTAIALYYYAQEKVDYLVLEVGLGGRLDATNAIDKPLVSVITPIGYDHMEYLGDTLDQIAFEKGGIIRENGIVVAYPQEDEASKVIKNICQERKSDLIVASFDHLQIAKSSIEGQEFTITVMDKTYSNVRIALIGKHQIYNSILALTVIEVLKTYYNIAIDDASIYSGLLNTRWPGRLELMKEKPLTIIDGAHNIHGAEALSKTIKDQLKGYSITLVIGMLKDKDVEGFLEKIIPLIDRVVLTKPDNPRAMEPQHLAEKTLRYNKTHYIEVEIPEAIEMAFKIAKPNEAIVIAGSLYMIGEARRNIREKY</sequence>
<dbReference type="Proteomes" id="UP000432715">
    <property type="component" value="Unassembled WGS sequence"/>
</dbReference>